<organism evidence="2 3">
    <name type="scientific">Senna tora</name>
    <dbReference type="NCBI Taxonomy" id="362788"/>
    <lineage>
        <taxon>Eukaryota</taxon>
        <taxon>Viridiplantae</taxon>
        <taxon>Streptophyta</taxon>
        <taxon>Embryophyta</taxon>
        <taxon>Tracheophyta</taxon>
        <taxon>Spermatophyta</taxon>
        <taxon>Magnoliopsida</taxon>
        <taxon>eudicotyledons</taxon>
        <taxon>Gunneridae</taxon>
        <taxon>Pentapetalae</taxon>
        <taxon>rosids</taxon>
        <taxon>fabids</taxon>
        <taxon>Fabales</taxon>
        <taxon>Fabaceae</taxon>
        <taxon>Caesalpinioideae</taxon>
        <taxon>Cassia clade</taxon>
        <taxon>Senna</taxon>
    </lineage>
</organism>
<protein>
    <submittedName>
        <fullName evidence="2">Uncharacterized protein</fullName>
    </submittedName>
</protein>
<sequence length="209" mass="23135">MQKFEPLRYEHECTFAATMECWNQDRCRLSMCDPYGISMVPIFRRNQAPVAAALKDFGGGVERVLPSHHLGKEPTGEEPSKEAKKDAPLLEIDDLPFSVMIESVLSLEWYDQFQEAALCDGLPYSFKLAAKLLFEALLGLHGVTTTLILPRGNSFYFALRFHCRDLAGPSNVKEELASPVGLPPGFSSLVDRGGKDNVNNENGDSSPNL</sequence>
<comment type="caution">
    <text evidence="2">The sequence shown here is derived from an EMBL/GenBank/DDBJ whole genome shotgun (WGS) entry which is preliminary data.</text>
</comment>
<dbReference type="AlphaFoldDB" id="A0A834W3J3"/>
<feature type="region of interest" description="Disordered" evidence="1">
    <location>
        <begin position="181"/>
        <end position="209"/>
    </location>
</feature>
<gene>
    <name evidence="2" type="ORF">G2W53_039404</name>
</gene>
<reference evidence="2" key="1">
    <citation type="submission" date="2020-09" db="EMBL/GenBank/DDBJ databases">
        <title>Genome-Enabled Discovery of Anthraquinone Biosynthesis in Senna tora.</title>
        <authorList>
            <person name="Kang S.-H."/>
            <person name="Pandey R.P."/>
            <person name="Lee C.-M."/>
            <person name="Sim J.-S."/>
            <person name="Jeong J.-T."/>
            <person name="Choi B.-S."/>
            <person name="Jung M."/>
            <person name="Ginzburg D."/>
            <person name="Zhao K."/>
            <person name="Won S.Y."/>
            <person name="Oh T.-J."/>
            <person name="Yu Y."/>
            <person name="Kim N.-H."/>
            <person name="Lee O.R."/>
            <person name="Lee T.-H."/>
            <person name="Bashyal P."/>
            <person name="Kim T.-S."/>
            <person name="Lee W.-H."/>
            <person name="Kawkins C."/>
            <person name="Kim C.-K."/>
            <person name="Kim J.S."/>
            <person name="Ahn B.O."/>
            <person name="Rhee S.Y."/>
            <person name="Sohng J.K."/>
        </authorList>
    </citation>
    <scope>NUCLEOTIDE SEQUENCE</scope>
    <source>
        <tissue evidence="2">Leaf</tissue>
    </source>
</reference>
<name>A0A834W3J3_9FABA</name>
<keyword evidence="3" id="KW-1185">Reference proteome</keyword>
<accession>A0A834W3J3</accession>
<dbReference type="Proteomes" id="UP000634136">
    <property type="component" value="Unassembled WGS sequence"/>
</dbReference>
<evidence type="ECO:0000256" key="1">
    <source>
        <dbReference type="SAM" id="MobiDB-lite"/>
    </source>
</evidence>
<evidence type="ECO:0000313" key="2">
    <source>
        <dbReference type="EMBL" id="KAF7807243.1"/>
    </source>
</evidence>
<dbReference type="EMBL" id="JAAIUW010000012">
    <property type="protein sequence ID" value="KAF7807243.1"/>
    <property type="molecule type" value="Genomic_DNA"/>
</dbReference>
<proteinExistence type="predicted"/>
<evidence type="ECO:0000313" key="3">
    <source>
        <dbReference type="Proteomes" id="UP000634136"/>
    </source>
</evidence>
<feature type="compositionally biased region" description="Polar residues" evidence="1">
    <location>
        <begin position="197"/>
        <end position="209"/>
    </location>
</feature>